<dbReference type="Proteomes" id="UP000198979">
    <property type="component" value="Unassembled WGS sequence"/>
</dbReference>
<gene>
    <name evidence="1" type="ORF">SAMN05216169_103226</name>
</gene>
<dbReference type="Gene3D" id="3.40.50.300">
    <property type="entry name" value="P-loop containing nucleotide triphosphate hydrolases"/>
    <property type="match status" value="1"/>
</dbReference>
<protein>
    <submittedName>
        <fullName evidence="1">Uncharacterized protein</fullName>
    </submittedName>
</protein>
<name>A0A1I0TL30_9BACL</name>
<organism evidence="1 2">
    <name type="scientific">Anoxybacillus pushchinoensis</name>
    <dbReference type="NCBI Taxonomy" id="150248"/>
    <lineage>
        <taxon>Bacteria</taxon>
        <taxon>Bacillati</taxon>
        <taxon>Bacillota</taxon>
        <taxon>Bacilli</taxon>
        <taxon>Bacillales</taxon>
        <taxon>Anoxybacillaceae</taxon>
        <taxon>Anoxybacillus</taxon>
    </lineage>
</organism>
<accession>A0A1I0TL30</accession>
<dbReference type="InterPro" id="IPR027417">
    <property type="entry name" value="P-loop_NTPase"/>
</dbReference>
<evidence type="ECO:0000313" key="1">
    <source>
        <dbReference type="EMBL" id="SFA52387.1"/>
    </source>
</evidence>
<evidence type="ECO:0000313" key="2">
    <source>
        <dbReference type="Proteomes" id="UP000198979"/>
    </source>
</evidence>
<dbReference type="AlphaFoldDB" id="A0A1I0TL30"/>
<keyword evidence="2" id="KW-1185">Reference proteome</keyword>
<dbReference type="RefSeq" id="WP_091703446.1">
    <property type="nucleotide sequence ID" value="NZ_FOJQ01000032.1"/>
</dbReference>
<reference evidence="2" key="1">
    <citation type="submission" date="2016-10" db="EMBL/GenBank/DDBJ databases">
        <authorList>
            <person name="Varghese N."/>
            <person name="Submissions S."/>
        </authorList>
    </citation>
    <scope>NUCLEOTIDE SEQUENCE [LARGE SCALE GENOMIC DNA]</scope>
    <source>
        <strain evidence="2">K1</strain>
    </source>
</reference>
<dbReference type="STRING" id="150248.SAMN05216169_103226"/>
<proteinExistence type="predicted"/>
<sequence length="61" mass="7338">MAKKLTKEQKLQIIMNDFKLFSRNFIKIIDNNNELVSFVLNPEQEQFMNEMSKYNIILKGR</sequence>
<dbReference type="EMBL" id="FOJQ01000032">
    <property type="protein sequence ID" value="SFA52387.1"/>
    <property type="molecule type" value="Genomic_DNA"/>
</dbReference>